<evidence type="ECO:0000256" key="5">
    <source>
        <dbReference type="SAM" id="Phobius"/>
    </source>
</evidence>
<evidence type="ECO:0000259" key="6">
    <source>
        <dbReference type="PROSITE" id="PS50850"/>
    </source>
</evidence>
<feature type="transmembrane region" description="Helical" evidence="5">
    <location>
        <begin position="60"/>
        <end position="80"/>
    </location>
</feature>
<dbReference type="GO" id="GO:0046943">
    <property type="term" value="F:carboxylic acid transmembrane transporter activity"/>
    <property type="evidence" value="ECO:0007669"/>
    <property type="project" value="TreeGrafter"/>
</dbReference>
<feature type="transmembrane region" description="Helical" evidence="5">
    <location>
        <begin position="348"/>
        <end position="376"/>
    </location>
</feature>
<dbReference type="PANTHER" id="PTHR23508">
    <property type="entry name" value="CARBOXYLIC ACID TRANSPORTER PROTEIN HOMOLOG"/>
    <property type="match status" value="1"/>
</dbReference>
<feature type="transmembrane region" description="Helical" evidence="5">
    <location>
        <begin position="179"/>
        <end position="200"/>
    </location>
</feature>
<dbReference type="Gene3D" id="1.20.1250.20">
    <property type="entry name" value="MFS general substrate transporter like domains"/>
    <property type="match status" value="2"/>
</dbReference>
<reference evidence="7 8" key="1">
    <citation type="submission" date="2020-04" db="EMBL/GenBank/DDBJ databases">
        <authorList>
            <person name="De Canck E."/>
        </authorList>
    </citation>
    <scope>NUCLEOTIDE SEQUENCE [LARGE SCALE GENOMIC DNA]</scope>
    <source>
        <strain evidence="7 8">LMG 28688</strain>
    </source>
</reference>
<evidence type="ECO:0000313" key="8">
    <source>
        <dbReference type="Proteomes" id="UP000494119"/>
    </source>
</evidence>
<dbReference type="Proteomes" id="UP000494119">
    <property type="component" value="Unassembled WGS sequence"/>
</dbReference>
<comment type="subcellular location">
    <subcellularLocation>
        <location evidence="1">Membrane</location>
        <topology evidence="1">Multi-pass membrane protein</topology>
    </subcellularLocation>
</comment>
<feature type="domain" description="Major facilitator superfamily (MFS) profile" evidence="6">
    <location>
        <begin position="26"/>
        <end position="440"/>
    </location>
</feature>
<dbReference type="GO" id="GO:0005886">
    <property type="term" value="C:plasma membrane"/>
    <property type="evidence" value="ECO:0007669"/>
    <property type="project" value="TreeGrafter"/>
</dbReference>
<feature type="transmembrane region" description="Helical" evidence="5">
    <location>
        <begin position="414"/>
        <end position="434"/>
    </location>
</feature>
<dbReference type="PANTHER" id="PTHR23508:SF10">
    <property type="entry name" value="CARBOXYLIC ACID TRANSPORTER PROTEIN HOMOLOG"/>
    <property type="match status" value="1"/>
</dbReference>
<dbReference type="Pfam" id="PF07690">
    <property type="entry name" value="MFS_1"/>
    <property type="match status" value="1"/>
</dbReference>
<keyword evidence="2 5" id="KW-0812">Transmembrane</keyword>
<feature type="transmembrane region" description="Helical" evidence="5">
    <location>
        <begin position="325"/>
        <end position="342"/>
    </location>
</feature>
<dbReference type="PROSITE" id="PS50850">
    <property type="entry name" value="MFS"/>
    <property type="match status" value="1"/>
</dbReference>
<organism evidence="7 8">
    <name type="scientific">Paraburkholderia caffeinitolerans</name>
    <dbReference type="NCBI Taxonomy" id="1723730"/>
    <lineage>
        <taxon>Bacteria</taxon>
        <taxon>Pseudomonadati</taxon>
        <taxon>Pseudomonadota</taxon>
        <taxon>Betaproteobacteria</taxon>
        <taxon>Burkholderiales</taxon>
        <taxon>Burkholderiaceae</taxon>
        <taxon>Paraburkholderia</taxon>
    </lineage>
</organism>
<dbReference type="AlphaFoldDB" id="A0A6J5G0M5"/>
<evidence type="ECO:0000313" key="7">
    <source>
        <dbReference type="EMBL" id="CAB3790925.1"/>
    </source>
</evidence>
<evidence type="ECO:0000256" key="2">
    <source>
        <dbReference type="ARBA" id="ARBA00022692"/>
    </source>
</evidence>
<name>A0A6J5G0M5_9BURK</name>
<protein>
    <submittedName>
        <fullName evidence="7">4-hydroxybenzoate transporter PcaK</fullName>
    </submittedName>
</protein>
<gene>
    <name evidence="7" type="primary">pcaK_3</name>
    <name evidence="7" type="ORF">LMG28688_03186</name>
</gene>
<keyword evidence="8" id="KW-1185">Reference proteome</keyword>
<dbReference type="EMBL" id="CADIKL010000014">
    <property type="protein sequence ID" value="CAB3790925.1"/>
    <property type="molecule type" value="Genomic_DNA"/>
</dbReference>
<feature type="transmembrane region" description="Helical" evidence="5">
    <location>
        <begin position="247"/>
        <end position="278"/>
    </location>
</feature>
<proteinExistence type="predicted"/>
<feature type="transmembrane region" description="Helical" evidence="5">
    <location>
        <begin position="21"/>
        <end position="48"/>
    </location>
</feature>
<keyword evidence="4 5" id="KW-0472">Membrane</keyword>
<evidence type="ECO:0000256" key="4">
    <source>
        <dbReference type="ARBA" id="ARBA00023136"/>
    </source>
</evidence>
<evidence type="ECO:0000256" key="3">
    <source>
        <dbReference type="ARBA" id="ARBA00022989"/>
    </source>
</evidence>
<dbReference type="SUPFAM" id="SSF103473">
    <property type="entry name" value="MFS general substrate transporter"/>
    <property type="match status" value="1"/>
</dbReference>
<dbReference type="InterPro" id="IPR036259">
    <property type="entry name" value="MFS_trans_sf"/>
</dbReference>
<feature type="transmembrane region" description="Helical" evidence="5">
    <location>
        <begin position="388"/>
        <end position="408"/>
    </location>
</feature>
<feature type="transmembrane region" description="Helical" evidence="5">
    <location>
        <begin position="119"/>
        <end position="138"/>
    </location>
</feature>
<feature type="transmembrane region" description="Helical" evidence="5">
    <location>
        <begin position="298"/>
        <end position="318"/>
    </location>
</feature>
<evidence type="ECO:0000256" key="1">
    <source>
        <dbReference type="ARBA" id="ARBA00004141"/>
    </source>
</evidence>
<keyword evidence="3 5" id="KW-1133">Transmembrane helix</keyword>
<sequence>MRSAPQTVDVKQFIDDRPVSLYQWFVIAVCFLILTIDAYDVVAIGFAGPSFIGEWHITKAQLGTAISAGVLGMTVGALLGGPLSDWTSPKRVLIVMLMTSAVGSILTAFVGGVGALTGLRFVTGIGLGAAMPVGLTLVHEYAPTRRGSLLVNFVNCGVMLGAAACGVVAGIVIPVYGWGSIFIIGGVIPLGLAIAAIFVLPEPLRFMVSRNWPAQRVAAVMRRIAPDVAFDSSHFVLSEDEQSQKKVGVAVILSPGFLFGTLMLWCAYSSACFVFYLLNGWMPLLIRDSGATLSQASFITSLYPLGGALGALCLGWLMGRFEKNTVVAIAVAGGGVALWILGGQKGNLGLLAASTFAAGMCVNGALMSMASLAATFYSSSGRTTGISWMNGVGRFGGMLGPLAGGLMLKANVDVSTMFALLAVPMLIQAAALLLKRSAAARTGALEYPSNLA</sequence>
<feature type="transmembrane region" description="Helical" evidence="5">
    <location>
        <begin position="150"/>
        <end position="173"/>
    </location>
</feature>
<dbReference type="InterPro" id="IPR011701">
    <property type="entry name" value="MFS"/>
</dbReference>
<dbReference type="CDD" id="cd17365">
    <property type="entry name" value="MFS_PcaK_like"/>
    <property type="match status" value="1"/>
</dbReference>
<feature type="transmembrane region" description="Helical" evidence="5">
    <location>
        <begin position="92"/>
        <end position="113"/>
    </location>
</feature>
<dbReference type="InterPro" id="IPR020846">
    <property type="entry name" value="MFS_dom"/>
</dbReference>
<accession>A0A6J5G0M5</accession>